<proteinExistence type="predicted"/>
<dbReference type="Gene3D" id="3.40.1480.10">
    <property type="entry name" value="MOFRL domain"/>
    <property type="match status" value="1"/>
</dbReference>
<dbReference type="Proteomes" id="UP001379533">
    <property type="component" value="Chromosome"/>
</dbReference>
<dbReference type="InterPro" id="IPR007835">
    <property type="entry name" value="MOFRL"/>
</dbReference>
<evidence type="ECO:0000259" key="1">
    <source>
        <dbReference type="Pfam" id="PF05161"/>
    </source>
</evidence>
<dbReference type="Gene3D" id="3.40.50.10180">
    <property type="entry name" value="Glycerate kinase, MOFRL-like N-terminal domain"/>
    <property type="match status" value="1"/>
</dbReference>
<accession>A0ABZ2KEN1</accession>
<organism evidence="3 4">
    <name type="scientific">Pendulispora brunnea</name>
    <dbReference type="NCBI Taxonomy" id="2905690"/>
    <lineage>
        <taxon>Bacteria</taxon>
        <taxon>Pseudomonadati</taxon>
        <taxon>Myxococcota</taxon>
        <taxon>Myxococcia</taxon>
        <taxon>Myxococcales</taxon>
        <taxon>Sorangiineae</taxon>
        <taxon>Pendulisporaceae</taxon>
        <taxon>Pendulispora</taxon>
    </lineage>
</organism>
<keyword evidence="3" id="KW-0418">Kinase</keyword>
<dbReference type="EMBL" id="CP089982">
    <property type="protein sequence ID" value="WXA97122.1"/>
    <property type="molecule type" value="Genomic_DNA"/>
</dbReference>
<keyword evidence="3" id="KW-0808">Transferase</keyword>
<evidence type="ECO:0000313" key="3">
    <source>
        <dbReference type="EMBL" id="WXA97122.1"/>
    </source>
</evidence>
<dbReference type="GO" id="GO:0016301">
    <property type="term" value="F:kinase activity"/>
    <property type="evidence" value="ECO:0007669"/>
    <property type="project" value="UniProtKB-KW"/>
</dbReference>
<dbReference type="PANTHER" id="PTHR12227:SF0">
    <property type="entry name" value="GLYCERATE KINASE"/>
    <property type="match status" value="1"/>
</dbReference>
<sequence>MKELLVQAFREVLRSLDFEAAVREGIARLPDPPPKRVFAVAIGKAAPAMMAGALASPWNIERAIVVCPEGTPSSLPEGPQLELLRASHPLPDARSVEAGARVLRLAESTTPEDLLLVLISGGASALACAPPPGIGFATKLEVTHALLRAGASIVEFNTVRRHLSRLKGGGLTRAARGPVVALLASDVIGGKAHDIGSGPTAPDPTSVDDARAVLQRYAPQFASLELVASLAPSDEAAARERHFIVLEPELLAERGARALERAGWSARVLPPSMASVSVLADEYARLARSLAPGQAVVRVAEPSLEVDPASSGRGGRSGHLAAVVAPRLPRDVAFLAGASDGADGTSSAAGAVVDAAWAAAVGTSRHADHIARFDTAALHAGTGSAILTGPSGVNLCDLHLLVRATTSSGAA</sequence>
<dbReference type="RefSeq" id="WP_394847737.1">
    <property type="nucleotide sequence ID" value="NZ_CP089982.1"/>
</dbReference>
<reference evidence="3 4" key="1">
    <citation type="submission" date="2021-12" db="EMBL/GenBank/DDBJ databases">
        <title>Discovery of the Pendulisporaceae a myxobacterial family with distinct sporulation behavior and unique specialized metabolism.</title>
        <authorList>
            <person name="Garcia R."/>
            <person name="Popoff A."/>
            <person name="Bader C.D."/>
            <person name="Loehr J."/>
            <person name="Walesch S."/>
            <person name="Walt C."/>
            <person name="Boldt J."/>
            <person name="Bunk B."/>
            <person name="Haeckl F.J.F.P.J."/>
            <person name="Gunesch A.P."/>
            <person name="Birkelbach J."/>
            <person name="Nuebel U."/>
            <person name="Pietschmann T."/>
            <person name="Bach T."/>
            <person name="Mueller R."/>
        </authorList>
    </citation>
    <scope>NUCLEOTIDE SEQUENCE [LARGE SCALE GENOMIC DNA]</scope>
    <source>
        <strain evidence="3 4">MSr12523</strain>
    </source>
</reference>
<protein>
    <submittedName>
        <fullName evidence="3">Glycerate kinase</fullName>
    </submittedName>
</protein>
<feature type="domain" description="MOFRL" evidence="1">
    <location>
        <begin position="299"/>
        <end position="397"/>
    </location>
</feature>
<dbReference type="InterPro" id="IPR038614">
    <property type="entry name" value="GK_N_sf"/>
</dbReference>
<evidence type="ECO:0000259" key="2">
    <source>
        <dbReference type="Pfam" id="PF13660"/>
    </source>
</evidence>
<dbReference type="InterPro" id="IPR039760">
    <property type="entry name" value="MOFRL_protein"/>
</dbReference>
<dbReference type="InterPro" id="IPR025286">
    <property type="entry name" value="MOFRL_assoc_dom"/>
</dbReference>
<keyword evidence="4" id="KW-1185">Reference proteome</keyword>
<gene>
    <name evidence="3" type="ORF">LZC95_09775</name>
</gene>
<evidence type="ECO:0000313" key="4">
    <source>
        <dbReference type="Proteomes" id="UP001379533"/>
    </source>
</evidence>
<dbReference type="Pfam" id="PF05161">
    <property type="entry name" value="MOFRL"/>
    <property type="match status" value="1"/>
</dbReference>
<dbReference type="Pfam" id="PF13660">
    <property type="entry name" value="DUF4147"/>
    <property type="match status" value="1"/>
</dbReference>
<name>A0ABZ2KEN1_9BACT</name>
<dbReference type="PANTHER" id="PTHR12227">
    <property type="entry name" value="GLYCERATE KINASE"/>
    <property type="match status" value="1"/>
</dbReference>
<dbReference type="InterPro" id="IPR037035">
    <property type="entry name" value="GK-like_C_sf"/>
</dbReference>
<feature type="domain" description="MOFRL-associated" evidence="2">
    <location>
        <begin position="6"/>
        <end position="220"/>
    </location>
</feature>
<dbReference type="SUPFAM" id="SSF82544">
    <property type="entry name" value="GckA/TtuD-like"/>
    <property type="match status" value="1"/>
</dbReference>